<accession>A0A6D2JDV2</accession>
<reference evidence="3" key="1">
    <citation type="submission" date="2020-01" db="EMBL/GenBank/DDBJ databases">
        <authorList>
            <person name="Mishra B."/>
        </authorList>
    </citation>
    <scope>NUCLEOTIDE SEQUENCE [LARGE SCALE GENOMIC DNA]</scope>
</reference>
<dbReference type="AlphaFoldDB" id="A0A6D2JDV2"/>
<dbReference type="Proteomes" id="UP000467841">
    <property type="component" value="Unassembled WGS sequence"/>
</dbReference>
<feature type="region of interest" description="Disordered" evidence="2">
    <location>
        <begin position="124"/>
        <end position="147"/>
    </location>
</feature>
<dbReference type="GO" id="GO:0009435">
    <property type="term" value="P:NAD+ biosynthetic process"/>
    <property type="evidence" value="ECO:0007669"/>
    <property type="project" value="InterPro"/>
</dbReference>
<dbReference type="GO" id="GO:0005737">
    <property type="term" value="C:cytoplasm"/>
    <property type="evidence" value="ECO:0007669"/>
    <property type="project" value="InterPro"/>
</dbReference>
<organism evidence="3 4">
    <name type="scientific">Microthlaspi erraticum</name>
    <dbReference type="NCBI Taxonomy" id="1685480"/>
    <lineage>
        <taxon>Eukaryota</taxon>
        <taxon>Viridiplantae</taxon>
        <taxon>Streptophyta</taxon>
        <taxon>Embryophyta</taxon>
        <taxon>Tracheophyta</taxon>
        <taxon>Spermatophyta</taxon>
        <taxon>Magnoliopsida</taxon>
        <taxon>eudicotyledons</taxon>
        <taxon>Gunneridae</taxon>
        <taxon>Pentapetalae</taxon>
        <taxon>rosids</taxon>
        <taxon>malvids</taxon>
        <taxon>Brassicales</taxon>
        <taxon>Brassicaceae</taxon>
        <taxon>Coluteocarpeae</taxon>
        <taxon>Microthlaspi</taxon>
    </lineage>
</organism>
<dbReference type="GO" id="GO:0004359">
    <property type="term" value="F:glutaminase activity"/>
    <property type="evidence" value="ECO:0007669"/>
    <property type="project" value="InterPro"/>
</dbReference>
<dbReference type="GO" id="GO:0003952">
    <property type="term" value="F:NAD+ synthase (glutamine-hydrolyzing) activity"/>
    <property type="evidence" value="ECO:0007669"/>
    <property type="project" value="InterPro"/>
</dbReference>
<evidence type="ECO:0000313" key="4">
    <source>
        <dbReference type="Proteomes" id="UP000467841"/>
    </source>
</evidence>
<evidence type="ECO:0000256" key="1">
    <source>
        <dbReference type="ARBA" id="ARBA00022598"/>
    </source>
</evidence>
<dbReference type="PANTHER" id="PTHR23090:SF9">
    <property type="entry name" value="GLUTAMINE-DEPENDENT NAD(+) SYNTHETASE"/>
    <property type="match status" value="1"/>
</dbReference>
<dbReference type="InterPro" id="IPR014729">
    <property type="entry name" value="Rossmann-like_a/b/a_fold"/>
</dbReference>
<sequence length="147" mass="16058">MNILYIDGVVCIDGVVSAVLSLFQNVTGKRPRYKVDGGSNVENLGLQNIQARMRMVLAFMLASLLPWVHSKPGFYLVLGSTSNVHEGLRGYLTKFLYNSKWPYQFKKIDEIVDGLNGDSVAFPEEEASSSKEVGVVAANSSDPSAGR</sequence>
<gene>
    <name evidence="3" type="ORF">MERR_LOCUS25124</name>
</gene>
<dbReference type="PANTHER" id="PTHR23090">
    <property type="entry name" value="NH 3 /GLUTAMINE-DEPENDENT NAD + SYNTHETASE"/>
    <property type="match status" value="1"/>
</dbReference>
<evidence type="ECO:0000313" key="3">
    <source>
        <dbReference type="EMBL" id="CAA7037889.1"/>
    </source>
</evidence>
<keyword evidence="1" id="KW-0436">Ligase</keyword>
<dbReference type="EMBL" id="CACVBM020001185">
    <property type="protein sequence ID" value="CAA7037889.1"/>
    <property type="molecule type" value="Genomic_DNA"/>
</dbReference>
<keyword evidence="4" id="KW-1185">Reference proteome</keyword>
<comment type="caution">
    <text evidence="3">The sequence shown here is derived from an EMBL/GenBank/DDBJ whole genome shotgun (WGS) entry which is preliminary data.</text>
</comment>
<name>A0A6D2JDV2_9BRAS</name>
<dbReference type="SUPFAM" id="SSF52402">
    <property type="entry name" value="Adenine nucleotide alpha hydrolases-like"/>
    <property type="match status" value="1"/>
</dbReference>
<dbReference type="OrthoDB" id="1090601at2759"/>
<proteinExistence type="predicted"/>
<feature type="compositionally biased region" description="Polar residues" evidence="2">
    <location>
        <begin position="138"/>
        <end position="147"/>
    </location>
</feature>
<dbReference type="Gene3D" id="3.40.50.620">
    <property type="entry name" value="HUPs"/>
    <property type="match status" value="1"/>
</dbReference>
<evidence type="ECO:0000256" key="2">
    <source>
        <dbReference type="SAM" id="MobiDB-lite"/>
    </source>
</evidence>
<protein>
    <submittedName>
        <fullName evidence="3">Uncharacterized protein</fullName>
    </submittedName>
</protein>
<dbReference type="InterPro" id="IPR003694">
    <property type="entry name" value="NAD_synthase"/>
</dbReference>